<accession>A0A9N7U258</accession>
<dbReference type="AlphaFoldDB" id="A0A9N7U258"/>
<comment type="caution">
    <text evidence="1">The sequence shown here is derived from an EMBL/GenBank/DDBJ whole genome shotgun (WGS) entry which is preliminary data.</text>
</comment>
<sequence>MSCCSSNRSALPVDDAMLMFDKTTNRHRGALKELSGDRLSPAVYVSMHHCVREQSTGADRCFHEKKGADTSPFVTPLWKGMGAALGECVRRLPLGSKMPFK</sequence>
<reference evidence="1" key="1">
    <citation type="submission" date="2020-03" db="EMBL/GenBank/DDBJ databases">
        <authorList>
            <person name="Weist P."/>
        </authorList>
    </citation>
    <scope>NUCLEOTIDE SEQUENCE</scope>
</reference>
<gene>
    <name evidence="1" type="ORF">PLEPLA_LOCUS11048</name>
</gene>
<dbReference type="Proteomes" id="UP001153269">
    <property type="component" value="Unassembled WGS sequence"/>
</dbReference>
<name>A0A9N7U258_PLEPL</name>
<proteinExistence type="predicted"/>
<keyword evidence="2" id="KW-1185">Reference proteome</keyword>
<evidence type="ECO:0000313" key="1">
    <source>
        <dbReference type="EMBL" id="CAB1423130.1"/>
    </source>
</evidence>
<protein>
    <submittedName>
        <fullName evidence="1">Uncharacterized protein</fullName>
    </submittedName>
</protein>
<organism evidence="1 2">
    <name type="scientific">Pleuronectes platessa</name>
    <name type="common">European plaice</name>
    <dbReference type="NCBI Taxonomy" id="8262"/>
    <lineage>
        <taxon>Eukaryota</taxon>
        <taxon>Metazoa</taxon>
        <taxon>Chordata</taxon>
        <taxon>Craniata</taxon>
        <taxon>Vertebrata</taxon>
        <taxon>Euteleostomi</taxon>
        <taxon>Actinopterygii</taxon>
        <taxon>Neopterygii</taxon>
        <taxon>Teleostei</taxon>
        <taxon>Neoteleostei</taxon>
        <taxon>Acanthomorphata</taxon>
        <taxon>Carangaria</taxon>
        <taxon>Pleuronectiformes</taxon>
        <taxon>Pleuronectoidei</taxon>
        <taxon>Pleuronectidae</taxon>
        <taxon>Pleuronectes</taxon>
    </lineage>
</organism>
<evidence type="ECO:0000313" key="2">
    <source>
        <dbReference type="Proteomes" id="UP001153269"/>
    </source>
</evidence>
<dbReference type="EMBL" id="CADEAL010000636">
    <property type="protein sequence ID" value="CAB1423130.1"/>
    <property type="molecule type" value="Genomic_DNA"/>
</dbReference>